<feature type="compositionally biased region" description="Gly residues" evidence="1">
    <location>
        <begin position="1"/>
        <end position="10"/>
    </location>
</feature>
<evidence type="ECO:0000313" key="4">
    <source>
        <dbReference type="Proteomes" id="UP000181951"/>
    </source>
</evidence>
<protein>
    <recommendedName>
        <fullName evidence="5">Adhesin domain-containing protein</fullName>
    </recommendedName>
</protein>
<evidence type="ECO:0000313" key="3">
    <source>
        <dbReference type="EMBL" id="SEN27721.1"/>
    </source>
</evidence>
<reference evidence="3 4" key="1">
    <citation type="submission" date="2016-10" db="EMBL/GenBank/DDBJ databases">
        <authorList>
            <person name="de Groot N.N."/>
        </authorList>
    </citation>
    <scope>NUCLEOTIDE SEQUENCE [LARGE SCALE GENOMIC DNA]</scope>
    <source>
        <strain evidence="3 4">CGMCC 4.2026</strain>
    </source>
</reference>
<sequence>MSGPMSGGVRKGASPSMSVGAIGGGGRPGTEDRRRVVWVTVAVLTAVVTALFCGSQAWAMANRHTATRTYAMTHHGVRTVEIYGGVGSVRVVPGGRDRVEVAEKLVWSKGTPRVDRTWVGDTLQVRTGCPGTGFVLVQALQCQVALVVTVPEAASVYAATSAGTVDVRGVVGDVTTRTGSGSTRLEGLRGAVDARTGSGEITGDSLESARTTARAGSGSVLLGYAAAPAAVTVVTGSGSAEVVVPPGGRYRTEGATGSGSRTIAPGLQDPGATGVLDLSAGSGSVSVHYR</sequence>
<dbReference type="STRING" id="310780.SAMN05216267_1003173"/>
<name>A0A1H8F746_9ACTN</name>
<keyword evidence="2" id="KW-1133">Transmembrane helix</keyword>
<dbReference type="Proteomes" id="UP000181951">
    <property type="component" value="Unassembled WGS sequence"/>
</dbReference>
<proteinExistence type="predicted"/>
<keyword evidence="4" id="KW-1185">Reference proteome</keyword>
<feature type="region of interest" description="Disordered" evidence="1">
    <location>
        <begin position="1"/>
        <end position="31"/>
    </location>
</feature>
<keyword evidence="2" id="KW-0812">Transmembrane</keyword>
<keyword evidence="2" id="KW-0472">Membrane</keyword>
<evidence type="ECO:0008006" key="5">
    <source>
        <dbReference type="Google" id="ProtNLM"/>
    </source>
</evidence>
<evidence type="ECO:0000256" key="1">
    <source>
        <dbReference type="SAM" id="MobiDB-lite"/>
    </source>
</evidence>
<dbReference type="EMBL" id="FODD01000003">
    <property type="protein sequence ID" value="SEN27721.1"/>
    <property type="molecule type" value="Genomic_DNA"/>
</dbReference>
<organism evidence="3 4">
    <name type="scientific">Actinacidiphila rubida</name>
    <dbReference type="NCBI Taxonomy" id="310780"/>
    <lineage>
        <taxon>Bacteria</taxon>
        <taxon>Bacillati</taxon>
        <taxon>Actinomycetota</taxon>
        <taxon>Actinomycetes</taxon>
        <taxon>Kitasatosporales</taxon>
        <taxon>Streptomycetaceae</taxon>
        <taxon>Actinacidiphila</taxon>
    </lineage>
</organism>
<accession>A0A1H8F746</accession>
<evidence type="ECO:0000256" key="2">
    <source>
        <dbReference type="SAM" id="Phobius"/>
    </source>
</evidence>
<dbReference type="AlphaFoldDB" id="A0A1H8F746"/>
<feature type="transmembrane region" description="Helical" evidence="2">
    <location>
        <begin position="36"/>
        <end position="59"/>
    </location>
</feature>
<dbReference type="Gene3D" id="2.160.20.120">
    <property type="match status" value="1"/>
</dbReference>
<gene>
    <name evidence="3" type="ORF">SAMN05216267_1003173</name>
</gene>